<protein>
    <recommendedName>
        <fullName evidence="3">DUF4219 domain-containing protein</fullName>
    </recommendedName>
</protein>
<accession>A0A371FMK8</accession>
<proteinExistence type="predicted"/>
<sequence>MGFEFDFYVWFGSNTGHHLSTIGITIAHTSNTFQLSLAVLPKRSHPNKAPLHVPLFSHFVECEFFGENYHLWAIKIGTYLSYQSLWDIVENESNLS</sequence>
<dbReference type="EMBL" id="QJKJ01008523">
    <property type="protein sequence ID" value="RDX79501.1"/>
    <property type="molecule type" value="Genomic_DNA"/>
</dbReference>
<dbReference type="Proteomes" id="UP000257109">
    <property type="component" value="Unassembled WGS sequence"/>
</dbReference>
<comment type="caution">
    <text evidence="1">The sequence shown here is derived from an EMBL/GenBank/DDBJ whole genome shotgun (WGS) entry which is preliminary data.</text>
</comment>
<gene>
    <name evidence="1" type="ORF">CR513_40069</name>
</gene>
<feature type="non-terminal residue" evidence="1">
    <location>
        <position position="1"/>
    </location>
</feature>
<keyword evidence="2" id="KW-1185">Reference proteome</keyword>
<evidence type="ECO:0000313" key="2">
    <source>
        <dbReference type="Proteomes" id="UP000257109"/>
    </source>
</evidence>
<evidence type="ECO:0000313" key="1">
    <source>
        <dbReference type="EMBL" id="RDX79501.1"/>
    </source>
</evidence>
<evidence type="ECO:0008006" key="3">
    <source>
        <dbReference type="Google" id="ProtNLM"/>
    </source>
</evidence>
<dbReference type="AlphaFoldDB" id="A0A371FMK8"/>
<dbReference type="OrthoDB" id="981249at2759"/>
<name>A0A371FMK8_MUCPR</name>
<reference evidence="1" key="1">
    <citation type="submission" date="2018-05" db="EMBL/GenBank/DDBJ databases">
        <title>Draft genome of Mucuna pruriens seed.</title>
        <authorList>
            <person name="Nnadi N.E."/>
            <person name="Vos R."/>
            <person name="Hasami M.H."/>
            <person name="Devisetty U.K."/>
            <person name="Aguiy J.C."/>
        </authorList>
    </citation>
    <scope>NUCLEOTIDE SEQUENCE [LARGE SCALE GENOMIC DNA]</scope>
    <source>
        <strain evidence="1">JCA_2017</strain>
    </source>
</reference>
<organism evidence="1 2">
    <name type="scientific">Mucuna pruriens</name>
    <name type="common">Velvet bean</name>
    <name type="synonym">Dolichos pruriens</name>
    <dbReference type="NCBI Taxonomy" id="157652"/>
    <lineage>
        <taxon>Eukaryota</taxon>
        <taxon>Viridiplantae</taxon>
        <taxon>Streptophyta</taxon>
        <taxon>Embryophyta</taxon>
        <taxon>Tracheophyta</taxon>
        <taxon>Spermatophyta</taxon>
        <taxon>Magnoliopsida</taxon>
        <taxon>eudicotyledons</taxon>
        <taxon>Gunneridae</taxon>
        <taxon>Pentapetalae</taxon>
        <taxon>rosids</taxon>
        <taxon>fabids</taxon>
        <taxon>Fabales</taxon>
        <taxon>Fabaceae</taxon>
        <taxon>Papilionoideae</taxon>
        <taxon>50 kb inversion clade</taxon>
        <taxon>NPAAA clade</taxon>
        <taxon>indigoferoid/millettioid clade</taxon>
        <taxon>Phaseoleae</taxon>
        <taxon>Mucuna</taxon>
    </lineage>
</organism>